<dbReference type="InterPro" id="IPR011335">
    <property type="entry name" value="Restrct_endonuc-II-like"/>
</dbReference>
<dbReference type="Proteomes" id="UP000029707">
    <property type="component" value="Unassembled WGS sequence"/>
</dbReference>
<keyword evidence="4" id="KW-1185">Reference proteome</keyword>
<evidence type="ECO:0000256" key="1">
    <source>
        <dbReference type="ARBA" id="ARBA00006738"/>
    </source>
</evidence>
<comment type="similarity">
    <text evidence="1 2">Belongs to the UPF0102 family.</text>
</comment>
<dbReference type="EMBL" id="JRMQ02000013">
    <property type="protein sequence ID" value="TLE00310.1"/>
    <property type="molecule type" value="Genomic_DNA"/>
</dbReference>
<dbReference type="InterPro" id="IPR003509">
    <property type="entry name" value="UPF0102_YraN-like"/>
</dbReference>
<evidence type="ECO:0000313" key="3">
    <source>
        <dbReference type="EMBL" id="TLE00310.1"/>
    </source>
</evidence>
<reference evidence="3 4" key="1">
    <citation type="journal article" date="2014" name="Genome Announc.">
        <title>Draft genome sequences of eight enterohepatic helicobacter species isolated from both laboratory and wild rodents.</title>
        <authorList>
            <person name="Sheh A."/>
            <person name="Shen Z."/>
            <person name="Fox J.G."/>
        </authorList>
    </citation>
    <scope>NUCLEOTIDE SEQUENCE [LARGE SCALE GENOMIC DNA]</scope>
    <source>
        <strain evidence="3 4">MIT 01-6451</strain>
    </source>
</reference>
<dbReference type="STRING" id="425400.LS65_00325"/>
<dbReference type="OrthoDB" id="9794876at2"/>
<dbReference type="PANTHER" id="PTHR34039:SF1">
    <property type="entry name" value="UPF0102 PROTEIN YRAN"/>
    <property type="match status" value="1"/>
</dbReference>
<proteinExistence type="inferred from homology"/>
<dbReference type="NCBIfam" id="NF009152">
    <property type="entry name" value="PRK12497.2-4"/>
    <property type="match status" value="1"/>
</dbReference>
<dbReference type="Pfam" id="PF02021">
    <property type="entry name" value="UPF0102"/>
    <property type="match status" value="1"/>
</dbReference>
<dbReference type="GO" id="GO:0003676">
    <property type="term" value="F:nucleic acid binding"/>
    <property type="evidence" value="ECO:0007669"/>
    <property type="project" value="InterPro"/>
</dbReference>
<name>A0A4U8TJ03_9HELI</name>
<dbReference type="InterPro" id="IPR011856">
    <property type="entry name" value="tRNA_endonuc-like_dom_sf"/>
</dbReference>
<dbReference type="Gene3D" id="3.40.1350.10">
    <property type="match status" value="1"/>
</dbReference>
<dbReference type="RefSeq" id="WP_094777064.1">
    <property type="nucleotide sequence ID" value="NZ_CAJUDB010000015.1"/>
</dbReference>
<protein>
    <recommendedName>
        <fullName evidence="2">UPF0102 protein LS65_008100</fullName>
    </recommendedName>
</protein>
<dbReference type="PANTHER" id="PTHR34039">
    <property type="entry name" value="UPF0102 PROTEIN YRAN"/>
    <property type="match status" value="1"/>
</dbReference>
<accession>A0A4U8TJ03</accession>
<sequence length="110" mass="12481">MNSRNKGTQAEDFACVFLRECGFEILERNFFARCGEIDIIALKDNVVHFVEVKSGEGFEPIYNITPSKIKKLTKAIGFYLLTHKITQAYCLDALIIKNGECELIENITLC</sequence>
<dbReference type="HAMAP" id="MF_00048">
    <property type="entry name" value="UPF0102"/>
    <property type="match status" value="1"/>
</dbReference>
<dbReference type="AlphaFoldDB" id="A0A4U8TJ03"/>
<organism evidence="3 4">
    <name type="scientific">Helicobacter japonicus</name>
    <dbReference type="NCBI Taxonomy" id="425400"/>
    <lineage>
        <taxon>Bacteria</taxon>
        <taxon>Pseudomonadati</taxon>
        <taxon>Campylobacterota</taxon>
        <taxon>Epsilonproteobacteria</taxon>
        <taxon>Campylobacterales</taxon>
        <taxon>Helicobacteraceae</taxon>
        <taxon>Helicobacter</taxon>
    </lineage>
</organism>
<evidence type="ECO:0000256" key="2">
    <source>
        <dbReference type="HAMAP-Rule" id="MF_00048"/>
    </source>
</evidence>
<gene>
    <name evidence="3" type="ORF">LS65_008100</name>
</gene>
<comment type="caution">
    <text evidence="3">The sequence shown here is derived from an EMBL/GenBank/DDBJ whole genome shotgun (WGS) entry which is preliminary data.</text>
</comment>
<dbReference type="SUPFAM" id="SSF52980">
    <property type="entry name" value="Restriction endonuclease-like"/>
    <property type="match status" value="1"/>
</dbReference>
<evidence type="ECO:0000313" key="4">
    <source>
        <dbReference type="Proteomes" id="UP000029707"/>
    </source>
</evidence>